<accession>A0ABY4L097</accession>
<keyword evidence="8" id="KW-0249">Electron transport</keyword>
<evidence type="ECO:0000313" key="13">
    <source>
        <dbReference type="EMBL" id="UPT19610.1"/>
    </source>
</evidence>
<evidence type="ECO:0000256" key="4">
    <source>
        <dbReference type="ARBA" id="ARBA00022475"/>
    </source>
</evidence>
<evidence type="ECO:0000256" key="3">
    <source>
        <dbReference type="ARBA" id="ARBA00022448"/>
    </source>
</evidence>
<feature type="transmembrane region" description="Helical" evidence="12">
    <location>
        <begin position="314"/>
        <end position="333"/>
    </location>
</feature>
<feature type="transmembrane region" description="Helical" evidence="12">
    <location>
        <begin position="93"/>
        <end position="118"/>
    </location>
</feature>
<protein>
    <submittedName>
        <fullName evidence="13">Cytochrome ubiquinol oxidase subunit I</fullName>
    </submittedName>
</protein>
<evidence type="ECO:0000256" key="6">
    <source>
        <dbReference type="ARBA" id="ARBA00022692"/>
    </source>
</evidence>
<feature type="transmembrane region" description="Helical" evidence="12">
    <location>
        <begin position="179"/>
        <end position="204"/>
    </location>
</feature>
<proteinExistence type="inferred from homology"/>
<dbReference type="RefSeq" id="WP_248591833.1">
    <property type="nucleotide sequence ID" value="NZ_BAABEB010000001.1"/>
</dbReference>
<dbReference type="PANTHER" id="PTHR30365:SF14">
    <property type="entry name" value="CYTOCHROME BD MENAQUINOL OXIDASE SUBUNIT I-RELATED"/>
    <property type="match status" value="1"/>
</dbReference>
<dbReference type="InterPro" id="IPR002585">
    <property type="entry name" value="Cyt-d_ubiquinol_oxidase_su_1"/>
</dbReference>
<evidence type="ECO:0000256" key="9">
    <source>
        <dbReference type="ARBA" id="ARBA00022989"/>
    </source>
</evidence>
<keyword evidence="3" id="KW-0813">Transport</keyword>
<feature type="transmembrane region" description="Helical" evidence="12">
    <location>
        <begin position="224"/>
        <end position="244"/>
    </location>
</feature>
<name>A0ABY4L097_THEAE</name>
<comment type="subcellular location">
    <subcellularLocation>
        <location evidence="1">Cell membrane</location>
        <topology evidence="1">Multi-pass membrane protein</topology>
    </subcellularLocation>
</comment>
<keyword evidence="14" id="KW-1185">Reference proteome</keyword>
<evidence type="ECO:0000256" key="7">
    <source>
        <dbReference type="ARBA" id="ARBA00022723"/>
    </source>
</evidence>
<reference evidence="13 14" key="1">
    <citation type="submission" date="2020-04" db="EMBL/GenBank/DDBJ databases">
        <title>Thermobifida alba genome sequencing and assembly.</title>
        <authorList>
            <person name="Luzics S."/>
            <person name="Horvath B."/>
            <person name="Nagy I."/>
            <person name="Toth A."/>
            <person name="Nagy I."/>
            <person name="Kukolya J."/>
        </authorList>
    </citation>
    <scope>NUCLEOTIDE SEQUENCE [LARGE SCALE GENOMIC DNA]</scope>
    <source>
        <strain evidence="13 14">DSM 43795</strain>
    </source>
</reference>
<dbReference type="PANTHER" id="PTHR30365">
    <property type="entry name" value="CYTOCHROME D UBIQUINOL OXIDASE"/>
    <property type="match status" value="1"/>
</dbReference>
<dbReference type="EMBL" id="CP051627">
    <property type="protein sequence ID" value="UPT19610.1"/>
    <property type="molecule type" value="Genomic_DNA"/>
</dbReference>
<keyword evidence="9 12" id="KW-1133">Transmembrane helix</keyword>
<keyword evidence="4" id="KW-1003">Cell membrane</keyword>
<feature type="transmembrane region" description="Helical" evidence="12">
    <location>
        <begin position="20"/>
        <end position="43"/>
    </location>
</feature>
<dbReference type="PIRSF" id="PIRSF006446">
    <property type="entry name" value="Cyt_quinol_oxidase_1"/>
    <property type="match status" value="1"/>
</dbReference>
<keyword evidence="5" id="KW-0349">Heme</keyword>
<evidence type="ECO:0000256" key="12">
    <source>
        <dbReference type="SAM" id="Phobius"/>
    </source>
</evidence>
<evidence type="ECO:0000256" key="8">
    <source>
        <dbReference type="ARBA" id="ARBA00022982"/>
    </source>
</evidence>
<keyword evidence="6 12" id="KW-0812">Transmembrane</keyword>
<organism evidence="13 14">
    <name type="scientific">Thermobifida alba</name>
    <name type="common">Thermomonospora alba</name>
    <dbReference type="NCBI Taxonomy" id="53522"/>
    <lineage>
        <taxon>Bacteria</taxon>
        <taxon>Bacillati</taxon>
        <taxon>Actinomycetota</taxon>
        <taxon>Actinomycetes</taxon>
        <taxon>Streptosporangiales</taxon>
        <taxon>Nocardiopsidaceae</taxon>
        <taxon>Thermobifida</taxon>
    </lineage>
</organism>
<evidence type="ECO:0000256" key="2">
    <source>
        <dbReference type="ARBA" id="ARBA00009819"/>
    </source>
</evidence>
<evidence type="ECO:0000313" key="14">
    <source>
        <dbReference type="Proteomes" id="UP000832041"/>
    </source>
</evidence>
<evidence type="ECO:0000256" key="1">
    <source>
        <dbReference type="ARBA" id="ARBA00004651"/>
    </source>
</evidence>
<gene>
    <name evidence="13" type="ORF">FOF52_00370</name>
</gene>
<keyword evidence="10" id="KW-0408">Iron</keyword>
<keyword evidence="11 12" id="KW-0472">Membrane</keyword>
<comment type="similarity">
    <text evidence="2">Belongs to the cytochrome ubiquinol oxidase subunit 1 family.</text>
</comment>
<feature type="transmembrane region" description="Helical" evidence="12">
    <location>
        <begin position="125"/>
        <end position="147"/>
    </location>
</feature>
<dbReference type="Proteomes" id="UP000832041">
    <property type="component" value="Chromosome"/>
</dbReference>
<dbReference type="Pfam" id="PF01654">
    <property type="entry name" value="Cyt_bd_oxida_I"/>
    <property type="match status" value="2"/>
</dbReference>
<keyword evidence="7" id="KW-0479">Metal-binding</keyword>
<sequence>MFDDPLLWARLQFALTAGTHYTFVAFTLGLAALILAAQFSAVLRRDRARLAAVRFWGGLYVVNYGMGVLSGLVMEVQLALNWNGLNDVFGHVFSAPLAVETVAAFFTESTFLGLWIFGWDRMNRWLHLACFGVVTLTAYLSAFWVLVSNGFLKNPVGFEMRDGVAVLTDPAALVTNPSALLAFGHVAVSALLVGGLVMAGVSAYHLRRGNDPDGMFRRGVRRGVLVASLALFPTAAVGGAQYPLLVDAPPTSGTTLDAAEIERIEAAASGVVHGLAGTGNAVMTLCWTVFLFVLALALLAWPLRGLDRWRWLQWLLPVLPVLSLLAGVGGWVYRELGRQPWAVRHHMTTAEAVTELSPGLALLSFVLFTGAFAVLAGITGWLLVRFARRGPEGGPLAPAPAPDDTVAAPVHRY</sequence>
<evidence type="ECO:0000256" key="10">
    <source>
        <dbReference type="ARBA" id="ARBA00023004"/>
    </source>
</evidence>
<feature type="transmembrane region" description="Helical" evidence="12">
    <location>
        <begin position="281"/>
        <end position="302"/>
    </location>
</feature>
<evidence type="ECO:0000256" key="11">
    <source>
        <dbReference type="ARBA" id="ARBA00023136"/>
    </source>
</evidence>
<evidence type="ECO:0000256" key="5">
    <source>
        <dbReference type="ARBA" id="ARBA00022617"/>
    </source>
</evidence>
<feature type="transmembrane region" description="Helical" evidence="12">
    <location>
        <begin position="55"/>
        <end position="73"/>
    </location>
</feature>
<feature type="transmembrane region" description="Helical" evidence="12">
    <location>
        <begin position="360"/>
        <end position="384"/>
    </location>
</feature>